<dbReference type="AlphaFoldDB" id="A0A1F4UR13"/>
<sequence>MFSKNTYITSAVLIGSTLIFLLAYIWFLKSPYFSIVETYAQANLVSFIIFLVAIKFVGLIYPPIAGGYFILASIPIIGWQWAFFADIIGTTLGGTVNYLLARKYGIKVVKKLGGDLFAGKVEKIKIKKGREIEGLILLRIFIGFTVLEMIHYAAGLLKIDFKKYTIAMLVSHVLVQVPIYYLFGGAISSGSWTYLILFISIGAIFLYKNKGRYFE</sequence>
<dbReference type="InterPro" id="IPR032816">
    <property type="entry name" value="VTT_dom"/>
</dbReference>
<dbReference type="Proteomes" id="UP000176444">
    <property type="component" value="Unassembled WGS sequence"/>
</dbReference>
<keyword evidence="1" id="KW-0812">Transmembrane</keyword>
<keyword evidence="1" id="KW-1133">Transmembrane helix</keyword>
<dbReference type="EMBL" id="MEUX01000016">
    <property type="protein sequence ID" value="OGC47394.1"/>
    <property type="molecule type" value="Genomic_DNA"/>
</dbReference>
<comment type="caution">
    <text evidence="3">The sequence shown here is derived from an EMBL/GenBank/DDBJ whole genome shotgun (WGS) entry which is preliminary data.</text>
</comment>
<protein>
    <recommendedName>
        <fullName evidence="2">VTT domain-containing protein</fullName>
    </recommendedName>
</protein>
<accession>A0A1F4UR13</accession>
<keyword evidence="1" id="KW-0472">Membrane</keyword>
<feature type="transmembrane region" description="Helical" evidence="1">
    <location>
        <begin position="6"/>
        <end position="27"/>
    </location>
</feature>
<reference evidence="3 4" key="1">
    <citation type="journal article" date="2016" name="Nat. Commun.">
        <title>Thousands of microbial genomes shed light on interconnected biogeochemical processes in an aquifer system.</title>
        <authorList>
            <person name="Anantharaman K."/>
            <person name="Brown C.T."/>
            <person name="Hug L.A."/>
            <person name="Sharon I."/>
            <person name="Castelle C.J."/>
            <person name="Probst A.J."/>
            <person name="Thomas B.C."/>
            <person name="Singh A."/>
            <person name="Wilkins M.J."/>
            <person name="Karaoz U."/>
            <person name="Brodie E.L."/>
            <person name="Williams K.H."/>
            <person name="Hubbard S.S."/>
            <person name="Banfield J.F."/>
        </authorList>
    </citation>
    <scope>NUCLEOTIDE SEQUENCE [LARGE SCALE GENOMIC DNA]</scope>
</reference>
<feature type="domain" description="VTT" evidence="2">
    <location>
        <begin position="67"/>
        <end position="182"/>
    </location>
</feature>
<feature type="transmembrane region" description="Helical" evidence="1">
    <location>
        <begin position="179"/>
        <end position="207"/>
    </location>
</feature>
<evidence type="ECO:0000313" key="4">
    <source>
        <dbReference type="Proteomes" id="UP000176444"/>
    </source>
</evidence>
<name>A0A1F4UR13_UNCKA</name>
<feature type="transmembrane region" description="Helical" evidence="1">
    <location>
        <begin position="39"/>
        <end position="61"/>
    </location>
</feature>
<feature type="transmembrane region" description="Helical" evidence="1">
    <location>
        <begin position="136"/>
        <end position="159"/>
    </location>
</feature>
<evidence type="ECO:0000256" key="1">
    <source>
        <dbReference type="SAM" id="Phobius"/>
    </source>
</evidence>
<evidence type="ECO:0000259" key="2">
    <source>
        <dbReference type="Pfam" id="PF09335"/>
    </source>
</evidence>
<proteinExistence type="predicted"/>
<dbReference type="Pfam" id="PF09335">
    <property type="entry name" value="VTT_dom"/>
    <property type="match status" value="1"/>
</dbReference>
<evidence type="ECO:0000313" key="3">
    <source>
        <dbReference type="EMBL" id="OGC47394.1"/>
    </source>
</evidence>
<organism evidence="3 4">
    <name type="scientific">candidate division WWE3 bacterium RIFCSPHIGHO2_01_FULL_35_17</name>
    <dbReference type="NCBI Taxonomy" id="1802614"/>
    <lineage>
        <taxon>Bacteria</taxon>
        <taxon>Katanobacteria</taxon>
    </lineage>
</organism>
<feature type="transmembrane region" description="Helical" evidence="1">
    <location>
        <begin position="81"/>
        <end position="101"/>
    </location>
</feature>
<gene>
    <name evidence="3" type="ORF">A2713_00850</name>
</gene>